<dbReference type="AlphaFoldDB" id="A0A9N8W7D6"/>
<gene>
    <name evidence="1" type="ORF">RFULGI_LOCUS1271</name>
</gene>
<protein>
    <submittedName>
        <fullName evidence="1">1069_t:CDS:1</fullName>
    </submittedName>
</protein>
<name>A0A9N8W7D6_9GLOM</name>
<proteinExistence type="predicted"/>
<sequence>MQAAQVFKYDIKDYTDDNKASLKRLFDYFDQFIEFLQESAISPNYLPASAILIEYNRNSKHNRSIEEAEYLVQQFGKITDATYIRRQTEQDNGNVILQTTYKCHCSETYQFIVG</sequence>
<organism evidence="1 2">
    <name type="scientific">Racocetra fulgida</name>
    <dbReference type="NCBI Taxonomy" id="60492"/>
    <lineage>
        <taxon>Eukaryota</taxon>
        <taxon>Fungi</taxon>
        <taxon>Fungi incertae sedis</taxon>
        <taxon>Mucoromycota</taxon>
        <taxon>Glomeromycotina</taxon>
        <taxon>Glomeromycetes</taxon>
        <taxon>Diversisporales</taxon>
        <taxon>Gigasporaceae</taxon>
        <taxon>Racocetra</taxon>
    </lineage>
</organism>
<accession>A0A9N8W7D6</accession>
<reference evidence="1" key="1">
    <citation type="submission" date="2021-06" db="EMBL/GenBank/DDBJ databases">
        <authorList>
            <person name="Kallberg Y."/>
            <person name="Tangrot J."/>
            <person name="Rosling A."/>
        </authorList>
    </citation>
    <scope>NUCLEOTIDE SEQUENCE</scope>
    <source>
        <strain evidence="1">IN212</strain>
    </source>
</reference>
<evidence type="ECO:0000313" key="1">
    <source>
        <dbReference type="EMBL" id="CAG8474688.1"/>
    </source>
</evidence>
<comment type="caution">
    <text evidence="1">The sequence shown here is derived from an EMBL/GenBank/DDBJ whole genome shotgun (WGS) entry which is preliminary data.</text>
</comment>
<keyword evidence="2" id="KW-1185">Reference proteome</keyword>
<dbReference type="Proteomes" id="UP000789396">
    <property type="component" value="Unassembled WGS sequence"/>
</dbReference>
<evidence type="ECO:0000313" key="2">
    <source>
        <dbReference type="Proteomes" id="UP000789396"/>
    </source>
</evidence>
<dbReference type="OrthoDB" id="2479986at2759"/>
<dbReference type="EMBL" id="CAJVPZ010000728">
    <property type="protein sequence ID" value="CAG8474688.1"/>
    <property type="molecule type" value="Genomic_DNA"/>
</dbReference>